<keyword evidence="2" id="KW-0472">Membrane</keyword>
<dbReference type="EMBL" id="KY093014">
    <property type="protein sequence ID" value="ARW72974.1"/>
    <property type="molecule type" value="Genomic_DNA"/>
</dbReference>
<feature type="transmembrane region" description="Helical" evidence="2">
    <location>
        <begin position="417"/>
        <end position="435"/>
    </location>
</feature>
<evidence type="ECO:0000256" key="1">
    <source>
        <dbReference type="SAM" id="Coils"/>
    </source>
</evidence>
<geneLocation type="plasmid" evidence="3">
    <name>pEaer-4382b</name>
</geneLocation>
<organism evidence="4">
    <name type="scientific">Klebsiella aerogenes</name>
    <name type="common">Enterobacter aerogenes</name>
    <dbReference type="NCBI Taxonomy" id="548"/>
    <lineage>
        <taxon>Bacteria</taxon>
        <taxon>Pseudomonadati</taxon>
        <taxon>Pseudomonadota</taxon>
        <taxon>Gammaproteobacteria</taxon>
        <taxon>Enterobacterales</taxon>
        <taxon>Enterobacteriaceae</taxon>
        <taxon>Klebsiella/Raoultella group</taxon>
        <taxon>Klebsiella</taxon>
    </lineage>
</organism>
<reference evidence="4" key="1">
    <citation type="submission" date="2016-11" db="EMBL/GenBank/DDBJ databases">
        <title>Two KPC-3-encoding plasmids from the same Enterobacter aerogenes strain of wildlife origin.</title>
        <authorList>
            <person name="Kutilova I."/>
            <person name="Papagiannitsis C.C."/>
            <person name="Dolejska M."/>
        </authorList>
    </citation>
    <scope>NUCLEOTIDE SEQUENCE</scope>
    <source>
        <strain evidence="4">Eaer-4382</strain>
        <plasmid evidence="3">pEaer-4382b</plasmid>
        <plasmid evidence="4">pEaer-4382s</plasmid>
    </source>
</reference>
<dbReference type="AlphaFoldDB" id="A0A1Z1N191"/>
<feature type="coiled-coil region" evidence="1">
    <location>
        <begin position="289"/>
        <end position="323"/>
    </location>
</feature>
<accession>A0A1Z1N191</accession>
<sequence length="436" mass="50144">MWSGSLRMYMATRSCGFILALMRTAPSRQPAGVRNGDLQKFSNETAEWWQNNQASLISGCSRVTTICRSLNTALRRGKPASSIRSLKCIVHFTVREKNMTDCVTRTGDDKTMWLVTLPEIITNNSTRQEENLVVILSREESWGPTSDHFPDGLYRVSCIMTLYLADTELTKTQTFTAIYWPQQKALHLFTDEFRLERRLQGLGLGSWITQQFVLWARGLPPATLVLPIEISRVDEENEENKIRRDRLWHAMGFRFPAGETSSMPLRADELQLPRGRCSTLRVEPLVSAVRRLEDCYRGLQEKIVQLEGKKRSQKQLITSLKNRPFYHLLHRKEGQLPDEKCDALPLRAEKLSLPQSGDSDLEVAQRATGVIRLATLCAQSQKRILELERELASQSEELVDLQAHPFFNLRDKYRGQILFWGWGMGFLCFIYWMLVS</sequence>
<proteinExistence type="predicted"/>
<keyword evidence="4" id="KW-0614">Plasmid</keyword>
<geneLocation type="plasmid" evidence="4">
    <name>pEaer-4382s</name>
</geneLocation>
<evidence type="ECO:0000313" key="3">
    <source>
        <dbReference type="EMBL" id="ARW72831.1"/>
    </source>
</evidence>
<keyword evidence="1" id="KW-0175">Coiled coil</keyword>
<name>A0A1Z1N191_KLEAE</name>
<keyword evidence="2" id="KW-1133">Transmembrane helix</keyword>
<feature type="coiled-coil region" evidence="1">
    <location>
        <begin position="377"/>
        <end position="404"/>
    </location>
</feature>
<evidence type="ECO:0000313" key="4">
    <source>
        <dbReference type="EMBL" id="ARW72974.1"/>
    </source>
</evidence>
<protein>
    <submittedName>
        <fullName evidence="4">Uncharacterized protein</fullName>
    </submittedName>
</protein>
<evidence type="ECO:0000256" key="2">
    <source>
        <dbReference type="SAM" id="Phobius"/>
    </source>
</evidence>
<dbReference type="EMBL" id="KY093013">
    <property type="protein sequence ID" value="ARW72831.1"/>
    <property type="molecule type" value="Genomic_DNA"/>
</dbReference>
<keyword evidence="2" id="KW-0812">Transmembrane</keyword>